<accession>X0V195</accession>
<sequence>MKKTLEGLATITEVANLLPVARGTLRGAISAGYITTLKTAGGTTLVDIKSARKWHGSERLMGRKAKAAQ</sequence>
<evidence type="ECO:0008006" key="2">
    <source>
        <dbReference type="Google" id="ProtNLM"/>
    </source>
</evidence>
<proteinExistence type="predicted"/>
<evidence type="ECO:0000313" key="1">
    <source>
        <dbReference type="EMBL" id="GAG11855.1"/>
    </source>
</evidence>
<dbReference type="EMBL" id="BARS01022165">
    <property type="protein sequence ID" value="GAG11855.1"/>
    <property type="molecule type" value="Genomic_DNA"/>
</dbReference>
<name>X0V195_9ZZZZ</name>
<dbReference type="AlphaFoldDB" id="X0V195"/>
<protein>
    <recommendedName>
        <fullName evidence="2">Helix-turn-helix domain-containing protein</fullName>
    </recommendedName>
</protein>
<gene>
    <name evidence="1" type="ORF">S01H1_35464</name>
</gene>
<organism evidence="1">
    <name type="scientific">marine sediment metagenome</name>
    <dbReference type="NCBI Taxonomy" id="412755"/>
    <lineage>
        <taxon>unclassified sequences</taxon>
        <taxon>metagenomes</taxon>
        <taxon>ecological metagenomes</taxon>
    </lineage>
</organism>
<comment type="caution">
    <text evidence="1">The sequence shown here is derived from an EMBL/GenBank/DDBJ whole genome shotgun (WGS) entry which is preliminary data.</text>
</comment>
<reference evidence="1" key="1">
    <citation type="journal article" date="2014" name="Front. Microbiol.">
        <title>High frequency of phylogenetically diverse reductive dehalogenase-homologous genes in deep subseafloor sedimentary metagenomes.</title>
        <authorList>
            <person name="Kawai M."/>
            <person name="Futagami T."/>
            <person name="Toyoda A."/>
            <person name="Takaki Y."/>
            <person name="Nishi S."/>
            <person name="Hori S."/>
            <person name="Arai W."/>
            <person name="Tsubouchi T."/>
            <person name="Morono Y."/>
            <person name="Uchiyama I."/>
            <person name="Ito T."/>
            <person name="Fujiyama A."/>
            <person name="Inagaki F."/>
            <person name="Takami H."/>
        </authorList>
    </citation>
    <scope>NUCLEOTIDE SEQUENCE</scope>
    <source>
        <strain evidence="1">Expedition CK06-06</strain>
    </source>
</reference>